<dbReference type="AlphaFoldDB" id="A0AAW3HDP6"/>
<dbReference type="Proteomes" id="UP000033354">
    <property type="component" value="Unassembled WGS sequence"/>
</dbReference>
<evidence type="ECO:0000313" key="3">
    <source>
        <dbReference type="Proteomes" id="UP000033354"/>
    </source>
</evidence>
<feature type="transmembrane region" description="Helical" evidence="1">
    <location>
        <begin position="12"/>
        <end position="36"/>
    </location>
</feature>
<feature type="transmembrane region" description="Helical" evidence="1">
    <location>
        <begin position="48"/>
        <end position="71"/>
    </location>
</feature>
<protein>
    <submittedName>
        <fullName evidence="2">Uncharacterized protein</fullName>
    </submittedName>
</protein>
<sequence>MKISLLRWVITALILVIAMTICSLIITASKYMILYFKTGSFNDSLVQILYLSMKIGLFTGVLITIGIWIMYRFNIRL</sequence>
<gene>
    <name evidence="2" type="ORF">SG71_18280</name>
</gene>
<reference evidence="2 3" key="1">
    <citation type="submission" date="2015-02" db="EMBL/GenBank/DDBJ databases">
        <authorList>
            <person name="Adams M."/>
            <person name="Sutton G."/>
            <person name="Nelson K."/>
            <person name="Bonomo R."/>
            <person name="McCorrison J."/>
            <person name="Sanka R."/>
            <person name="Brinkac L."/>
            <person name="Nierman W."/>
        </authorList>
    </citation>
    <scope>NUCLEOTIDE SEQUENCE [LARGE SCALE GENOMIC DNA]</scope>
    <source>
        <strain evidence="2 3">CIDEIMsCOL9</strain>
    </source>
</reference>
<keyword evidence="3" id="KW-1185">Reference proteome</keyword>
<name>A0AAW3HDP6_9ENTR</name>
<keyword evidence="1" id="KW-1133">Transmembrane helix</keyword>
<keyword evidence="1" id="KW-0472">Membrane</keyword>
<accession>A0AAW3HDP6</accession>
<dbReference type="EMBL" id="JZKT01000028">
    <property type="protein sequence ID" value="KJX33729.1"/>
    <property type="molecule type" value="Genomic_DNA"/>
</dbReference>
<evidence type="ECO:0000313" key="2">
    <source>
        <dbReference type="EMBL" id="KJX33729.1"/>
    </source>
</evidence>
<organism evidence="2 3">
    <name type="scientific">Enterobacter chengduensis</name>
    <dbReference type="NCBI Taxonomy" id="2494701"/>
    <lineage>
        <taxon>Bacteria</taxon>
        <taxon>Pseudomonadati</taxon>
        <taxon>Pseudomonadota</taxon>
        <taxon>Gammaproteobacteria</taxon>
        <taxon>Enterobacterales</taxon>
        <taxon>Enterobacteriaceae</taxon>
        <taxon>Enterobacter</taxon>
        <taxon>Enterobacter cloacae complex</taxon>
    </lineage>
</organism>
<proteinExistence type="predicted"/>
<comment type="caution">
    <text evidence="2">The sequence shown here is derived from an EMBL/GenBank/DDBJ whole genome shotgun (WGS) entry which is preliminary data.</text>
</comment>
<evidence type="ECO:0000256" key="1">
    <source>
        <dbReference type="SAM" id="Phobius"/>
    </source>
</evidence>
<keyword evidence="1" id="KW-0812">Transmembrane</keyword>